<dbReference type="Pfam" id="PF08263">
    <property type="entry name" value="LRRNT_2"/>
    <property type="match status" value="1"/>
</dbReference>
<dbReference type="GO" id="GO:0005524">
    <property type="term" value="F:ATP binding"/>
    <property type="evidence" value="ECO:0007669"/>
    <property type="project" value="UniProtKB-UniRule"/>
</dbReference>
<keyword evidence="12" id="KW-0677">Repeat</keyword>
<dbReference type="InterPro" id="IPR051809">
    <property type="entry name" value="Plant_receptor-like_S/T_kinase"/>
</dbReference>
<evidence type="ECO:0000256" key="24">
    <source>
        <dbReference type="ARBA" id="ARBA00072040"/>
    </source>
</evidence>
<comment type="catalytic activity">
    <reaction evidence="21">
        <text>L-seryl-[protein] + ATP = O-phospho-L-seryl-[protein] + ADP + H(+)</text>
        <dbReference type="Rhea" id="RHEA:17989"/>
        <dbReference type="Rhea" id="RHEA-COMP:9863"/>
        <dbReference type="Rhea" id="RHEA-COMP:11604"/>
        <dbReference type="ChEBI" id="CHEBI:15378"/>
        <dbReference type="ChEBI" id="CHEBI:29999"/>
        <dbReference type="ChEBI" id="CHEBI:30616"/>
        <dbReference type="ChEBI" id="CHEBI:83421"/>
        <dbReference type="ChEBI" id="CHEBI:456216"/>
        <dbReference type="EC" id="2.7.11.1"/>
    </reaction>
</comment>
<keyword evidence="14" id="KW-0418">Kinase</keyword>
<dbReference type="FunFam" id="3.80.10.10:FF:001158">
    <property type="entry name" value="Leucine-rich repeat protein kinase family protein"/>
    <property type="match status" value="1"/>
</dbReference>
<dbReference type="EnsemblPlants" id="EMT08644">
    <property type="protein sequence ID" value="EMT08644"/>
    <property type="gene ID" value="F775_17186"/>
</dbReference>
<reference evidence="26" key="1">
    <citation type="submission" date="2015-06" db="UniProtKB">
        <authorList>
            <consortium name="EnsemblPlants"/>
        </authorList>
    </citation>
    <scope>IDENTIFICATION</scope>
</reference>
<dbReference type="GO" id="GO:0004674">
    <property type="term" value="F:protein serine/threonine kinase activity"/>
    <property type="evidence" value="ECO:0007669"/>
    <property type="project" value="UniProtKB-KW"/>
</dbReference>
<keyword evidence="15" id="KW-0067">ATP-binding</keyword>
<dbReference type="SMART" id="SM00220">
    <property type="entry name" value="S_TKc"/>
    <property type="match status" value="1"/>
</dbReference>
<keyword evidence="19" id="KW-0325">Glycoprotein</keyword>
<evidence type="ECO:0000256" key="21">
    <source>
        <dbReference type="ARBA" id="ARBA00048679"/>
    </source>
</evidence>
<protein>
    <recommendedName>
        <fullName evidence="24">Receptor kinase-like protein Xa21</fullName>
        <ecNumber evidence="4">2.7.11.1</ecNumber>
    </recommendedName>
</protein>
<keyword evidence="13" id="KW-0547">Nucleotide-binding</keyword>
<evidence type="ECO:0000256" key="7">
    <source>
        <dbReference type="ARBA" id="ARBA00022553"/>
    </source>
</evidence>
<dbReference type="PROSITE" id="PS00107">
    <property type="entry name" value="PROTEIN_KINASE_ATP"/>
    <property type="match status" value="1"/>
</dbReference>
<evidence type="ECO:0000256" key="14">
    <source>
        <dbReference type="ARBA" id="ARBA00022777"/>
    </source>
</evidence>
<dbReference type="GO" id="GO:0009791">
    <property type="term" value="P:post-embryonic development"/>
    <property type="evidence" value="ECO:0007669"/>
    <property type="project" value="UniProtKB-ARBA"/>
</dbReference>
<dbReference type="FunFam" id="3.80.10.10:FF:000275">
    <property type="entry name" value="Leucine-rich repeat receptor-like protein kinase"/>
    <property type="match status" value="1"/>
</dbReference>
<keyword evidence="5" id="KW-1003">Cell membrane</keyword>
<dbReference type="PROSITE" id="PS50011">
    <property type="entry name" value="PROTEIN_KINASE_DOM"/>
    <property type="match status" value="1"/>
</dbReference>
<evidence type="ECO:0000256" key="17">
    <source>
        <dbReference type="ARBA" id="ARBA00023136"/>
    </source>
</evidence>
<evidence type="ECO:0000256" key="18">
    <source>
        <dbReference type="ARBA" id="ARBA00023170"/>
    </source>
</evidence>
<dbReference type="ExpressionAtlas" id="M8BPC9">
    <property type="expression patterns" value="baseline"/>
</dbReference>
<evidence type="ECO:0000256" key="11">
    <source>
        <dbReference type="ARBA" id="ARBA00022729"/>
    </source>
</evidence>
<evidence type="ECO:0000256" key="8">
    <source>
        <dbReference type="ARBA" id="ARBA00022614"/>
    </source>
</evidence>
<dbReference type="Gene3D" id="3.80.10.10">
    <property type="entry name" value="Ribonuclease Inhibitor"/>
    <property type="match status" value="5"/>
</dbReference>
<dbReference type="InterPro" id="IPR003591">
    <property type="entry name" value="Leu-rich_rpt_typical-subtyp"/>
</dbReference>
<comment type="function">
    <text evidence="22">Receptor kinase that detects X.oryzae pv. oryzae protein Ax21 to promote innate immunity. Following X.oryzae pv. oryzae protein Ax21 detection, undergoes cleavage, releasing the processed protein kinase Xa21 chain.</text>
</comment>
<organism evidence="26">
    <name type="scientific">Aegilops tauschii</name>
    <name type="common">Tausch's goatgrass</name>
    <name type="synonym">Aegilops squarrosa</name>
    <dbReference type="NCBI Taxonomy" id="37682"/>
    <lineage>
        <taxon>Eukaryota</taxon>
        <taxon>Viridiplantae</taxon>
        <taxon>Streptophyta</taxon>
        <taxon>Embryophyta</taxon>
        <taxon>Tracheophyta</taxon>
        <taxon>Spermatophyta</taxon>
        <taxon>Magnoliopsida</taxon>
        <taxon>Liliopsida</taxon>
        <taxon>Poales</taxon>
        <taxon>Poaceae</taxon>
        <taxon>BOP clade</taxon>
        <taxon>Pooideae</taxon>
        <taxon>Triticodae</taxon>
        <taxon>Triticeae</taxon>
        <taxon>Triticinae</taxon>
        <taxon>Aegilops</taxon>
    </lineage>
</organism>
<dbReference type="InterPro" id="IPR017441">
    <property type="entry name" value="Protein_kinase_ATP_BS"/>
</dbReference>
<comment type="function">
    <text evidence="23">The processed protein kinase Xa21 chain released by protein cleavage after X.oryzae pv. oryzae protein Ax21 detection translocates into the nucleus where it can bind and regulate WRKY62, a transcription factor. Confers resistance to the bacterial pathogen X.oryzae pv. oryzae (Xoo).</text>
</comment>
<evidence type="ECO:0000256" key="5">
    <source>
        <dbReference type="ARBA" id="ARBA00022475"/>
    </source>
</evidence>
<dbReference type="PROSITE" id="PS00108">
    <property type="entry name" value="PROTEIN_KINASE_ST"/>
    <property type="match status" value="1"/>
</dbReference>
<feature type="domain" description="Protein kinase" evidence="25">
    <location>
        <begin position="744"/>
        <end position="1046"/>
    </location>
</feature>
<comment type="similarity">
    <text evidence="3">Belongs to the protein kinase superfamily. Ser/Thr protein kinase family.</text>
</comment>
<evidence type="ECO:0000256" key="22">
    <source>
        <dbReference type="ARBA" id="ARBA00054320"/>
    </source>
</evidence>
<dbReference type="FunFam" id="3.80.10.10:FF:000041">
    <property type="entry name" value="LRR receptor-like serine/threonine-protein kinase ERECTA"/>
    <property type="match status" value="1"/>
</dbReference>
<evidence type="ECO:0000259" key="25">
    <source>
        <dbReference type="PROSITE" id="PS50011"/>
    </source>
</evidence>
<evidence type="ECO:0000256" key="13">
    <source>
        <dbReference type="ARBA" id="ARBA00022741"/>
    </source>
</evidence>
<keyword evidence="9" id="KW-0808">Transferase</keyword>
<dbReference type="InterPro" id="IPR008271">
    <property type="entry name" value="Ser/Thr_kinase_AS"/>
</dbReference>
<keyword evidence="18" id="KW-0675">Receptor</keyword>
<keyword evidence="6" id="KW-0723">Serine/threonine-protein kinase</keyword>
<dbReference type="InterPro" id="IPR032675">
    <property type="entry name" value="LRR_dom_sf"/>
</dbReference>
<dbReference type="PANTHER" id="PTHR27008:SF597">
    <property type="entry name" value="PROTEIN KINASE DOMAIN-CONTAINING PROTEIN"/>
    <property type="match status" value="1"/>
</dbReference>
<evidence type="ECO:0000313" key="26">
    <source>
        <dbReference type="EnsemblPlants" id="EMT08644"/>
    </source>
</evidence>
<dbReference type="SUPFAM" id="SSF52047">
    <property type="entry name" value="RNI-like"/>
    <property type="match status" value="1"/>
</dbReference>
<dbReference type="InterPro" id="IPR001611">
    <property type="entry name" value="Leu-rich_rpt"/>
</dbReference>
<dbReference type="GO" id="GO:0005886">
    <property type="term" value="C:plasma membrane"/>
    <property type="evidence" value="ECO:0007669"/>
    <property type="project" value="UniProtKB-SubCell"/>
</dbReference>
<evidence type="ECO:0000256" key="20">
    <source>
        <dbReference type="ARBA" id="ARBA00047899"/>
    </source>
</evidence>
<evidence type="ECO:0000256" key="4">
    <source>
        <dbReference type="ARBA" id="ARBA00012513"/>
    </source>
</evidence>
<evidence type="ECO:0000256" key="3">
    <source>
        <dbReference type="ARBA" id="ARBA00008684"/>
    </source>
</evidence>
<dbReference type="FunFam" id="3.80.10.10:FF:000233">
    <property type="entry name" value="Leucine-rich repeat receptor-like protein kinase TDR"/>
    <property type="match status" value="1"/>
</dbReference>
<keyword evidence="7" id="KW-0597">Phosphoprotein</keyword>
<keyword evidence="11" id="KW-0732">Signal</keyword>
<dbReference type="Gene3D" id="3.30.200.20">
    <property type="entry name" value="Phosphorylase Kinase, domain 1"/>
    <property type="match status" value="1"/>
</dbReference>
<dbReference type="Pfam" id="PF23598">
    <property type="entry name" value="LRR_14"/>
    <property type="match status" value="2"/>
</dbReference>
<evidence type="ECO:0000256" key="16">
    <source>
        <dbReference type="ARBA" id="ARBA00022989"/>
    </source>
</evidence>
<dbReference type="InterPro" id="IPR013210">
    <property type="entry name" value="LRR_N_plant-typ"/>
</dbReference>
<keyword evidence="16" id="KW-1133">Transmembrane helix</keyword>
<dbReference type="Pfam" id="PF00560">
    <property type="entry name" value="LRR_1"/>
    <property type="match status" value="7"/>
</dbReference>
<evidence type="ECO:0000256" key="15">
    <source>
        <dbReference type="ARBA" id="ARBA00022840"/>
    </source>
</evidence>
<evidence type="ECO:0000256" key="1">
    <source>
        <dbReference type="ARBA" id="ARBA00004162"/>
    </source>
</evidence>
<proteinExistence type="inferred from homology"/>
<evidence type="ECO:0000256" key="12">
    <source>
        <dbReference type="ARBA" id="ARBA00022737"/>
    </source>
</evidence>
<dbReference type="GO" id="GO:0005789">
    <property type="term" value="C:endoplasmic reticulum membrane"/>
    <property type="evidence" value="ECO:0007669"/>
    <property type="project" value="UniProtKB-SubCell"/>
</dbReference>
<keyword evidence="17" id="KW-0472">Membrane</keyword>
<comment type="catalytic activity">
    <reaction evidence="20">
        <text>L-threonyl-[protein] + ATP = O-phospho-L-threonyl-[protein] + ADP + H(+)</text>
        <dbReference type="Rhea" id="RHEA:46608"/>
        <dbReference type="Rhea" id="RHEA-COMP:11060"/>
        <dbReference type="Rhea" id="RHEA-COMP:11605"/>
        <dbReference type="ChEBI" id="CHEBI:15378"/>
        <dbReference type="ChEBI" id="CHEBI:30013"/>
        <dbReference type="ChEBI" id="CHEBI:30616"/>
        <dbReference type="ChEBI" id="CHEBI:61977"/>
        <dbReference type="ChEBI" id="CHEBI:456216"/>
        <dbReference type="EC" id="2.7.11.1"/>
    </reaction>
</comment>
<dbReference type="Pfam" id="PF00069">
    <property type="entry name" value="Pkinase"/>
    <property type="match status" value="1"/>
</dbReference>
<dbReference type="EC" id="2.7.11.1" evidence="4"/>
<dbReference type="SUPFAM" id="SSF56112">
    <property type="entry name" value="Protein kinase-like (PK-like)"/>
    <property type="match status" value="1"/>
</dbReference>
<name>M8BPC9_AEGTA</name>
<dbReference type="InterPro" id="IPR011009">
    <property type="entry name" value="Kinase-like_dom_sf"/>
</dbReference>
<sequence>MSLLCSLVAVLLVALVSAGDEAALLAFKVQLSHGGSLASWNSSSTGFCSWEGVTCNHRRPARVVELRLSGAGLTGPLSPAIGNLTFLRMLDLGVNSLYGDIPASLGRLRRLRWLYLGKNSFSGTLPANLSSCISMTEMRLDNNTLGGHIPAELGEKLKYLTVLMLRNNGFTGSIPASLANLSHLQVLELTYNHFTGSIPQGLGTIQSMRYFNLFGNNLVSPIPPGLGSFQSMRYFNVAENNLHGMLPPSLYNWSSLAVFDVGSNMLYGSIPDDIGCKLPKLERLGLGFNHFTGTIPSSISNISSLISLDLTQNKFSGYMPPTLGRLAALQYLELGNNEIEANDNKGWEFITSLANCSQLQQLALYKNSFGGQLPGSIVNLSTTLQRLNLHDNRVSGSIPADIGNLVGLELLVIANTPISGVIPESIGKLVKLIELALHNNSLSGLIPSSLGNLSQLSILSAYQGNLEGPIPASLGDLKKLVVLDLSMNYRLNGSIPREIFKLPSLSRYLDLSYNSLSGPLPNEVGSLSNLNRLALSGNRLSGKIPDSIQNCVVLESLRLYNNSFEGSIPRSLTNIKGLRILVLTMNKFSGNIPEALGSIRNLEGLYLAHNNFSGSIPLVLQNLTSLSELDISFNNLQGEVPNEGVFRNITYLAVNGNVNLCGGTPQLHLPPCSIRKNKKKMPKSLVISLVIAGAILFSLSVILLVWILCKKLKPSQKILAQNSIADDHYKRIPYHALLRGTNNFSEANLLGRGSYGVVYTCILDNEERTLAVKVFNLNQSRYSKSFQVECEAMRRIRHRCLIKIITSCSSVNHQGQDFKALVFEFMPNGSLDGWLHPKSQEPTLNNTLSLAQRLDIAVDIMDAVEYLHNYCQSLVIHCDLKPSNILLDEDMSARVGDFGISRILQENTSEGMQTSYSSTGIRGSIGYVAPEYGEGSAVSTPGDIYSLGILLLEMFTGRSPTEGTFRDSLDLHKFAEDALPDRTLEIADPTIWLHNGQQDNTTSIRIQECLLSVLRLGISCSKTRAQDRAPTRDAAAEMHAIRDAYLLFAGFWEISYCLKRVFAGVTSLLCLAASSLSYSSPARRTKEMSDDDWIPECGYCYDDRGMCDRFPHLQNDRFFTVKLEETFDVCTYIPCHARPYVLEKLRFEGFENMETRRAHLRTKHGYEFLVKLYSARFLKEVVPELMFIEGDMHIHRQLGWFGITCDSKYSHIRSDSREHRLSGLIPSSLGNLSQLSILSAYQGNLEGPIPASLGDLKKLVVLDLSMNYRLNGSIPREIFKLPSLSRYLDLSYNSLSGPLPNEVGSLSNLNRLALSGNRLSGKIPDSIQNCVVLESPRLYNNSFEGSIPRSLTNIKGHLRQAFYSRKNN</sequence>
<evidence type="ECO:0000256" key="10">
    <source>
        <dbReference type="ARBA" id="ARBA00022692"/>
    </source>
</evidence>
<dbReference type="FunFam" id="1.10.510.10:FF:000358">
    <property type="entry name" value="Putative leucine-rich repeat receptor-like serine/threonine-protein kinase"/>
    <property type="match status" value="1"/>
</dbReference>
<comment type="subcellular location">
    <subcellularLocation>
        <location evidence="1">Cell membrane</location>
        <topology evidence="1">Single-pass membrane protein</topology>
    </subcellularLocation>
    <subcellularLocation>
        <location evidence="2">Endoplasmic reticulum membrane</location>
        <topology evidence="2">Single-pass membrane protein</topology>
    </subcellularLocation>
</comment>
<evidence type="ECO:0000256" key="9">
    <source>
        <dbReference type="ARBA" id="ARBA00022679"/>
    </source>
</evidence>
<keyword evidence="8" id="KW-0433">Leucine-rich repeat</keyword>
<dbReference type="FunFam" id="3.30.200.20:FF:000432">
    <property type="entry name" value="LRR receptor-like serine/threonine-protein kinase EFR"/>
    <property type="match status" value="1"/>
</dbReference>
<dbReference type="PANTHER" id="PTHR27008">
    <property type="entry name" value="OS04G0122200 PROTEIN"/>
    <property type="match status" value="1"/>
</dbReference>
<dbReference type="SMART" id="SM00369">
    <property type="entry name" value="LRR_TYP"/>
    <property type="match status" value="8"/>
</dbReference>
<evidence type="ECO:0000256" key="23">
    <source>
        <dbReference type="ARBA" id="ARBA00056628"/>
    </source>
</evidence>
<keyword evidence="10" id="KW-0812">Transmembrane</keyword>
<evidence type="ECO:0000256" key="6">
    <source>
        <dbReference type="ARBA" id="ARBA00022527"/>
    </source>
</evidence>
<dbReference type="Gene3D" id="1.10.510.10">
    <property type="entry name" value="Transferase(Phosphotransferase) domain 1"/>
    <property type="match status" value="1"/>
</dbReference>
<dbReference type="InterPro" id="IPR000719">
    <property type="entry name" value="Prot_kinase_dom"/>
</dbReference>
<dbReference type="InterPro" id="IPR055414">
    <property type="entry name" value="LRR_R13L4/SHOC2-like"/>
</dbReference>
<evidence type="ECO:0000256" key="2">
    <source>
        <dbReference type="ARBA" id="ARBA00004389"/>
    </source>
</evidence>
<accession>M8BPC9</accession>
<dbReference type="SUPFAM" id="SSF52058">
    <property type="entry name" value="L domain-like"/>
    <property type="match status" value="2"/>
</dbReference>
<evidence type="ECO:0000256" key="19">
    <source>
        <dbReference type="ARBA" id="ARBA00023180"/>
    </source>
</evidence>